<reference evidence="1" key="2">
    <citation type="submission" date="2014-09" db="EMBL/GenBank/DDBJ databases">
        <title>Criblamydia sequanensis harbors a mega-plasmid encoding arsenite resistance.</title>
        <authorList>
            <person name="Bertelli C."/>
            <person name="Goesmann A."/>
            <person name="Greub G."/>
        </authorList>
    </citation>
    <scope>NUCLEOTIDE SEQUENCE [LARGE SCALE GENOMIC DNA]</scope>
    <source>
        <strain evidence="1">CRIB-18</strain>
    </source>
</reference>
<evidence type="ECO:0000313" key="1">
    <source>
        <dbReference type="EMBL" id="CDR34221.1"/>
    </source>
</evidence>
<dbReference type="Proteomes" id="UP000031552">
    <property type="component" value="Unassembled WGS sequence"/>
</dbReference>
<comment type="caution">
    <text evidence="1">The sequence shown here is derived from an EMBL/GenBank/DDBJ whole genome shotgun (WGS) entry which is preliminary data.</text>
</comment>
<dbReference type="EMBL" id="CCEJ010000006">
    <property type="protein sequence ID" value="CDR34221.1"/>
    <property type="molecule type" value="Genomic_DNA"/>
</dbReference>
<accession>A0A090CZD7</accession>
<gene>
    <name evidence="1" type="ORF">CSEC_1402</name>
</gene>
<protein>
    <submittedName>
        <fullName evidence="1">Uncharacterized protein</fullName>
    </submittedName>
</protein>
<proteinExistence type="predicted"/>
<organism evidence="1 2">
    <name type="scientific">Candidatus Criblamydia sequanensis CRIB-18</name>
    <dbReference type="NCBI Taxonomy" id="1437425"/>
    <lineage>
        <taxon>Bacteria</taxon>
        <taxon>Pseudomonadati</taxon>
        <taxon>Chlamydiota</taxon>
        <taxon>Chlamydiia</taxon>
        <taxon>Parachlamydiales</taxon>
        <taxon>Candidatus Criblamydiaceae</taxon>
        <taxon>Candidatus Criblamydia</taxon>
    </lineage>
</organism>
<keyword evidence="2" id="KW-1185">Reference proteome</keyword>
<name>A0A090CZD7_9BACT</name>
<reference evidence="1" key="1">
    <citation type="submission" date="2013-12" db="EMBL/GenBank/DDBJ databases">
        <authorList>
            <person name="Linke B."/>
        </authorList>
    </citation>
    <scope>NUCLEOTIDE SEQUENCE [LARGE SCALE GENOMIC DNA]</scope>
    <source>
        <strain evidence="1">CRIB-18</strain>
    </source>
</reference>
<sequence length="98" mass="10971">MGELYKNNPTLLLYWPSCLSKNPEKGNVNQLDPACRQPYELKPTGCVAQVAREMIIQANRLFEGSKKLSVPGKSTWEMVLSDVKNYPTEVILEASNAN</sequence>
<evidence type="ECO:0000313" key="2">
    <source>
        <dbReference type="Proteomes" id="UP000031552"/>
    </source>
</evidence>
<dbReference type="AlphaFoldDB" id="A0A090CZD7"/>